<dbReference type="GO" id="GO:0008745">
    <property type="term" value="F:N-acetylmuramoyl-L-alanine amidase activity"/>
    <property type="evidence" value="ECO:0007669"/>
    <property type="project" value="InterPro"/>
</dbReference>
<evidence type="ECO:0000313" key="2">
    <source>
        <dbReference type="EMBL" id="TSJ78776.1"/>
    </source>
</evidence>
<dbReference type="SUPFAM" id="SSF55846">
    <property type="entry name" value="N-acetylmuramoyl-L-alanine amidase-like"/>
    <property type="match status" value="1"/>
</dbReference>
<dbReference type="SUPFAM" id="SSF54106">
    <property type="entry name" value="LysM domain"/>
    <property type="match status" value="1"/>
</dbReference>
<reference evidence="2 3" key="1">
    <citation type="submission" date="2019-07" db="EMBL/GenBank/DDBJ databases">
        <title>Description of 53C-WASEF.</title>
        <authorList>
            <person name="Pitt A."/>
            <person name="Hahn M.W."/>
        </authorList>
    </citation>
    <scope>NUCLEOTIDE SEQUENCE [LARGE SCALE GENOMIC DNA]</scope>
    <source>
        <strain evidence="2 3">53C-WASEF</strain>
    </source>
</reference>
<dbReference type="PROSITE" id="PS51318">
    <property type="entry name" value="TAT"/>
    <property type="match status" value="1"/>
</dbReference>
<dbReference type="Gene3D" id="3.10.350.10">
    <property type="entry name" value="LysM domain"/>
    <property type="match status" value="1"/>
</dbReference>
<dbReference type="InterPro" id="IPR006619">
    <property type="entry name" value="PGRP_domain_met/bac"/>
</dbReference>
<dbReference type="InterPro" id="IPR006311">
    <property type="entry name" value="TAT_signal"/>
</dbReference>
<dbReference type="OrthoDB" id="9811296at2"/>
<organism evidence="2 3">
    <name type="scientific">Rariglobus hedericola</name>
    <dbReference type="NCBI Taxonomy" id="2597822"/>
    <lineage>
        <taxon>Bacteria</taxon>
        <taxon>Pseudomonadati</taxon>
        <taxon>Verrucomicrobiota</taxon>
        <taxon>Opitutia</taxon>
        <taxon>Opitutales</taxon>
        <taxon>Opitutaceae</taxon>
        <taxon>Rariglobus</taxon>
    </lineage>
</organism>
<dbReference type="GO" id="GO:0008270">
    <property type="term" value="F:zinc ion binding"/>
    <property type="evidence" value="ECO:0007669"/>
    <property type="project" value="InterPro"/>
</dbReference>
<proteinExistence type="predicted"/>
<comment type="caution">
    <text evidence="2">The sequence shown here is derived from an EMBL/GenBank/DDBJ whole genome shotgun (WGS) entry which is preliminary data.</text>
</comment>
<dbReference type="InterPro" id="IPR036779">
    <property type="entry name" value="LysM_dom_sf"/>
</dbReference>
<dbReference type="RefSeq" id="WP_144229117.1">
    <property type="nucleotide sequence ID" value="NZ_CBCRVV010000002.1"/>
</dbReference>
<dbReference type="Proteomes" id="UP000315648">
    <property type="component" value="Unassembled WGS sequence"/>
</dbReference>
<dbReference type="SMART" id="SM00701">
    <property type="entry name" value="PGRP"/>
    <property type="match status" value="1"/>
</dbReference>
<dbReference type="Pfam" id="PF01510">
    <property type="entry name" value="Amidase_2"/>
    <property type="match status" value="1"/>
</dbReference>
<sequence length="240" mass="26262">MATRREFINTLGLGLAGLVLGGPSLLADSSGRRTYRVVRGDTLGRIAAHHDITVVALKTANGLKNDRIMVGQVLIIPGVSVISHVIAATAGLNIARGRWRHVVAHHSGIEAGNARSYGAAHRRRGMENGLAYDFVIGNGRDSGDGEIEIGPRWLKQIDGGHVRSDFYNAHGIGICLVGNFEKRRPGVRQLSSFISLVDWLRNEAPLGVKPKFTVHRWVDKNHTVCPGRYFPYAAMKKRYA</sequence>
<dbReference type="InterPro" id="IPR036505">
    <property type="entry name" value="Amidase/PGRP_sf"/>
</dbReference>
<dbReference type="CDD" id="cd06583">
    <property type="entry name" value="PGRP"/>
    <property type="match status" value="1"/>
</dbReference>
<keyword evidence="3" id="KW-1185">Reference proteome</keyword>
<gene>
    <name evidence="2" type="ORF">FPL22_05565</name>
</gene>
<dbReference type="EMBL" id="VMBG01000001">
    <property type="protein sequence ID" value="TSJ78776.1"/>
    <property type="molecule type" value="Genomic_DNA"/>
</dbReference>
<accession>A0A556QQ50</accession>
<dbReference type="Pfam" id="PF01476">
    <property type="entry name" value="LysM"/>
    <property type="match status" value="1"/>
</dbReference>
<dbReference type="InterPro" id="IPR018392">
    <property type="entry name" value="LysM"/>
</dbReference>
<dbReference type="AlphaFoldDB" id="A0A556QQ50"/>
<dbReference type="CDD" id="cd00118">
    <property type="entry name" value="LysM"/>
    <property type="match status" value="1"/>
</dbReference>
<name>A0A556QQ50_9BACT</name>
<protein>
    <submittedName>
        <fullName evidence="2">LysM peptidoglycan-binding domain-containing protein</fullName>
    </submittedName>
</protein>
<dbReference type="SMART" id="SM00257">
    <property type="entry name" value="LysM"/>
    <property type="match status" value="1"/>
</dbReference>
<dbReference type="InterPro" id="IPR002502">
    <property type="entry name" value="Amidase_domain"/>
</dbReference>
<evidence type="ECO:0000313" key="3">
    <source>
        <dbReference type="Proteomes" id="UP000315648"/>
    </source>
</evidence>
<evidence type="ECO:0000259" key="1">
    <source>
        <dbReference type="PROSITE" id="PS51782"/>
    </source>
</evidence>
<dbReference type="GO" id="GO:0009253">
    <property type="term" value="P:peptidoglycan catabolic process"/>
    <property type="evidence" value="ECO:0007669"/>
    <property type="project" value="InterPro"/>
</dbReference>
<dbReference type="Gene3D" id="3.40.80.10">
    <property type="entry name" value="Peptidoglycan recognition protein-like"/>
    <property type="match status" value="1"/>
</dbReference>
<dbReference type="PROSITE" id="PS51782">
    <property type="entry name" value="LYSM"/>
    <property type="match status" value="1"/>
</dbReference>
<feature type="domain" description="LysM" evidence="1">
    <location>
        <begin position="33"/>
        <end position="76"/>
    </location>
</feature>